<protein>
    <submittedName>
        <fullName evidence="1">Uncharacterized protein</fullName>
    </submittedName>
</protein>
<accession>A0ACC4E134</accession>
<name>A0ACC4E134_PURLI</name>
<dbReference type="EMBL" id="JBGNUJ010000003">
    <property type="protein sequence ID" value="KAL3962341.1"/>
    <property type="molecule type" value="Genomic_DNA"/>
</dbReference>
<keyword evidence="2" id="KW-1185">Reference proteome</keyword>
<gene>
    <name evidence="1" type="ORF">ACCO45_003864</name>
</gene>
<organism evidence="1 2">
    <name type="scientific">Purpureocillium lilacinum</name>
    <name type="common">Paecilomyces lilacinus</name>
    <dbReference type="NCBI Taxonomy" id="33203"/>
    <lineage>
        <taxon>Eukaryota</taxon>
        <taxon>Fungi</taxon>
        <taxon>Dikarya</taxon>
        <taxon>Ascomycota</taxon>
        <taxon>Pezizomycotina</taxon>
        <taxon>Sordariomycetes</taxon>
        <taxon>Hypocreomycetidae</taxon>
        <taxon>Hypocreales</taxon>
        <taxon>Ophiocordycipitaceae</taxon>
        <taxon>Purpureocillium</taxon>
    </lineage>
</organism>
<evidence type="ECO:0000313" key="2">
    <source>
        <dbReference type="Proteomes" id="UP001638806"/>
    </source>
</evidence>
<comment type="caution">
    <text evidence="1">The sequence shown here is derived from an EMBL/GenBank/DDBJ whole genome shotgun (WGS) entry which is preliminary data.</text>
</comment>
<evidence type="ECO:0000313" key="1">
    <source>
        <dbReference type="EMBL" id="KAL3962341.1"/>
    </source>
</evidence>
<proteinExistence type="predicted"/>
<dbReference type="Proteomes" id="UP001638806">
    <property type="component" value="Unassembled WGS sequence"/>
</dbReference>
<sequence>MSSLWYSVSAVQIGRWLCNAAELLFVAALPGSRAPCRAVPEILGAAVRDALSRPVRAVARPRPDSFRPQRGRRVPPRIVAGYRQNGVRLFENHCRPHIVPAARQRTEVVHRDRSTINLTQRRIAMLRASHTAPRGPQQQLSSATSSIAQDPACPTRLFSLPPPRGWPQPPGRRNAPRCHLSVQQDARSLHQHVLGRPLRQPDVLAGAQLGRPQRRHGQEAPPVGRLPKGNKCNKGRKGPGHRGGKYTSCDEYPFASTSNSKFPNGHQVSRCVPPVENSRQGKALQTVYGRWRKKGFKSHSLQVAFGNPGSRGVKYCSNQKCKNDGFQVQDKSIKKRDEEPLFKFYRTGSGMVLGSLTKIDTPSNFTREVDDQEKVAAHFDAWKEDVDGEDVHVMSDTVLEEMPIEEAMKHFEGDA</sequence>
<reference evidence="1" key="1">
    <citation type="submission" date="2024-12" db="EMBL/GenBank/DDBJ databases">
        <title>Comparative genomics and development of molecular markers within Purpureocillium lilacinum and among Purpureocillium species.</title>
        <authorList>
            <person name="Yeh Z.-Y."/>
            <person name="Ni N.-T."/>
            <person name="Lo P.-H."/>
            <person name="Mushyakhwo K."/>
            <person name="Lin C.-F."/>
            <person name="Nai Y.-S."/>
        </authorList>
    </citation>
    <scope>NUCLEOTIDE SEQUENCE</scope>
    <source>
        <strain evidence="1">NCHU-NPUST-175</strain>
    </source>
</reference>